<gene>
    <name evidence="3 4" type="primary">LOC106468905</name>
</gene>
<evidence type="ECO:0000256" key="1">
    <source>
        <dbReference type="SAM" id="SignalP"/>
    </source>
</evidence>
<keyword evidence="1" id="KW-0732">Signal</keyword>
<evidence type="ECO:0000313" key="4">
    <source>
        <dbReference type="RefSeq" id="XP_022253667.1"/>
    </source>
</evidence>
<feature type="signal peptide" evidence="1">
    <location>
        <begin position="1"/>
        <end position="22"/>
    </location>
</feature>
<dbReference type="GeneID" id="106468905"/>
<accession>A0ABM1BM64</accession>
<reference evidence="3 4" key="1">
    <citation type="submission" date="2025-05" db="UniProtKB">
        <authorList>
            <consortium name="RefSeq"/>
        </authorList>
    </citation>
    <scope>IDENTIFICATION</scope>
    <source>
        <tissue evidence="3 4">Muscle</tissue>
    </source>
</reference>
<protein>
    <submittedName>
        <fullName evidence="3 4">Prothoracicostatic peptide-like</fullName>
    </submittedName>
</protein>
<keyword evidence="2" id="KW-1185">Reference proteome</keyword>
<feature type="chain" id="PRO_5045022032" evidence="1">
    <location>
        <begin position="23"/>
        <end position="171"/>
    </location>
</feature>
<proteinExistence type="predicted"/>
<dbReference type="Proteomes" id="UP000694941">
    <property type="component" value="Unplaced"/>
</dbReference>
<name>A0ABM1BM64_LIMPO</name>
<evidence type="ECO:0000313" key="2">
    <source>
        <dbReference type="Proteomes" id="UP000694941"/>
    </source>
</evidence>
<organism evidence="2 3">
    <name type="scientific">Limulus polyphemus</name>
    <name type="common">Atlantic horseshoe crab</name>
    <dbReference type="NCBI Taxonomy" id="6850"/>
    <lineage>
        <taxon>Eukaryota</taxon>
        <taxon>Metazoa</taxon>
        <taxon>Ecdysozoa</taxon>
        <taxon>Arthropoda</taxon>
        <taxon>Chelicerata</taxon>
        <taxon>Merostomata</taxon>
        <taxon>Xiphosura</taxon>
        <taxon>Limulidae</taxon>
        <taxon>Limulus</taxon>
    </lineage>
</organism>
<sequence>MKFPTYGFCILFIFHVVIQIQSKPTDTDMTLDDALANVENEAGDKRGWNNLSGMWGKRGWNNLSGMWGKRGSSWNDLSGMWGKRGWNNLSEILGKRSSGWNNLSGMWGKRGWNNLSGMWGKRSSKWNNLKGLWGKRAISPLDEERIAWDIVESDNFPSVNHQLLANILSED</sequence>
<dbReference type="RefSeq" id="XP_022253667.1">
    <property type="nucleotide sequence ID" value="XM_022397959.1"/>
</dbReference>
<evidence type="ECO:0000313" key="3">
    <source>
        <dbReference type="RefSeq" id="XP_013784813.1"/>
    </source>
</evidence>
<dbReference type="RefSeq" id="XP_013784813.1">
    <property type="nucleotide sequence ID" value="XM_013929359.2"/>
</dbReference>